<dbReference type="Gene3D" id="3.40.367.20">
    <property type="match status" value="1"/>
</dbReference>
<evidence type="ECO:0000313" key="5">
    <source>
        <dbReference type="EMBL" id="KFB75667.1"/>
    </source>
</evidence>
<dbReference type="AlphaFoldDB" id="A0A080M314"/>
<dbReference type="PANTHER" id="PTHR47690">
    <property type="entry name" value="GLUCOKINASE"/>
    <property type="match status" value="1"/>
</dbReference>
<evidence type="ECO:0000256" key="1">
    <source>
        <dbReference type="ARBA" id="ARBA00022679"/>
    </source>
</evidence>
<dbReference type="SUPFAM" id="SSF53067">
    <property type="entry name" value="Actin-like ATPase domain"/>
    <property type="match status" value="1"/>
</dbReference>
<dbReference type="HAMAP" id="MF_00524">
    <property type="entry name" value="Glucokinase"/>
    <property type="match status" value="1"/>
</dbReference>
<name>A0A080M314_9PROT</name>
<dbReference type="GO" id="GO:0006096">
    <property type="term" value="P:glycolytic process"/>
    <property type="evidence" value="ECO:0007669"/>
    <property type="project" value="UniProtKB-UniRule"/>
</dbReference>
<gene>
    <name evidence="3 5" type="primary">glk</name>
    <name evidence="5" type="ORF">AW06_003282</name>
</gene>
<comment type="catalytic activity">
    <reaction evidence="3">
        <text>D-glucose + ATP = D-glucose 6-phosphate + ADP + H(+)</text>
        <dbReference type="Rhea" id="RHEA:17825"/>
        <dbReference type="ChEBI" id="CHEBI:4167"/>
        <dbReference type="ChEBI" id="CHEBI:15378"/>
        <dbReference type="ChEBI" id="CHEBI:30616"/>
        <dbReference type="ChEBI" id="CHEBI:61548"/>
        <dbReference type="ChEBI" id="CHEBI:456216"/>
        <dbReference type="EC" id="2.7.1.2"/>
    </reaction>
</comment>
<keyword evidence="6" id="KW-1185">Reference proteome</keyword>
<accession>A0A080M314</accession>
<dbReference type="EC" id="2.7.1.2" evidence="3"/>
<evidence type="ECO:0000256" key="2">
    <source>
        <dbReference type="ARBA" id="ARBA00022777"/>
    </source>
</evidence>
<evidence type="ECO:0000256" key="4">
    <source>
        <dbReference type="RuleBase" id="RU004046"/>
    </source>
</evidence>
<dbReference type="InterPro" id="IPR050201">
    <property type="entry name" value="Bacterial_glucokinase"/>
</dbReference>
<comment type="caution">
    <text evidence="5">The sequence shown here is derived from an EMBL/GenBank/DDBJ whole genome shotgun (WGS) entry which is preliminary data.</text>
</comment>
<feature type="binding site" evidence="3">
    <location>
        <begin position="9"/>
        <end position="14"/>
    </location>
    <ligand>
        <name>ATP</name>
        <dbReference type="ChEBI" id="CHEBI:30616"/>
    </ligand>
</feature>
<dbReference type="Pfam" id="PF02685">
    <property type="entry name" value="Glucokinase"/>
    <property type="match status" value="1"/>
</dbReference>
<keyword evidence="3" id="KW-0067">ATP-binding</keyword>
<reference evidence="5" key="1">
    <citation type="submission" date="2014-02" db="EMBL/GenBank/DDBJ databases">
        <title>Expanding our view of genomic diversity in Candidatus Accumulibacter clades.</title>
        <authorList>
            <person name="Skennerton C.T."/>
            <person name="Barr J.J."/>
            <person name="Slater F.R."/>
            <person name="Bond P.L."/>
            <person name="Tyson G.W."/>
        </authorList>
    </citation>
    <scope>NUCLEOTIDE SEQUENCE [LARGE SCALE GENOMIC DNA]</scope>
</reference>
<keyword evidence="2 3" id="KW-0418">Kinase</keyword>
<evidence type="ECO:0000313" key="6">
    <source>
        <dbReference type="Proteomes" id="UP000021315"/>
    </source>
</evidence>
<keyword evidence="3" id="KW-0324">Glycolysis</keyword>
<keyword evidence="1 3" id="KW-0808">Transferase</keyword>
<proteinExistence type="inferred from homology"/>
<comment type="subcellular location">
    <subcellularLocation>
        <location evidence="3">Cytoplasm</location>
    </subcellularLocation>
</comment>
<comment type="similarity">
    <text evidence="3 4">Belongs to the bacterial glucokinase family.</text>
</comment>
<dbReference type="Gene3D" id="3.30.420.40">
    <property type="match status" value="1"/>
</dbReference>
<dbReference type="EMBL" id="JDST02000078">
    <property type="protein sequence ID" value="KFB75667.1"/>
    <property type="molecule type" value="Genomic_DNA"/>
</dbReference>
<evidence type="ECO:0000256" key="3">
    <source>
        <dbReference type="HAMAP-Rule" id="MF_00524"/>
    </source>
</evidence>
<protein>
    <recommendedName>
        <fullName evidence="3">Glucokinase</fullName>
        <ecNumber evidence="3">2.7.1.2</ecNumber>
    </recommendedName>
    <alternativeName>
        <fullName evidence="3">Glucose kinase</fullName>
    </alternativeName>
</protein>
<dbReference type="RefSeq" id="WP_034951515.1">
    <property type="nucleotide sequence ID" value="NZ_JDST02000078.1"/>
</dbReference>
<dbReference type="InterPro" id="IPR043129">
    <property type="entry name" value="ATPase_NBD"/>
</dbReference>
<sequence>MTPYTMLVADIGGTRARFALLDESGKPDRVRILAVADFTGPAAAIRAYLTDVGGPNLQAAAIALAGPVQDEVVRLTNGTWTFVRADLMSELGLSRLLLLNDFTALALSLPQLTAADLRQVGGGVPIERSPKAVLGPGTGLGVSGVLFARGHWLALTGEGGHCSLAAADARESTILALARREFEHVSAERLLSGGGLPLLHRLVAEVDGRRGDPLSTAEIVTRAITGDDFQCRAVIDTFCAMLGSVAGNLALTLGAQGGVYIGGGIIPRLGDIFDRSPFRARFEAKGRFAAYLAEIPTYLMLSPTPALLGAAHALADSEGCP</sequence>
<keyword evidence="3" id="KW-0963">Cytoplasm</keyword>
<dbReference type="GO" id="GO:0005536">
    <property type="term" value="F:D-glucose binding"/>
    <property type="evidence" value="ECO:0007669"/>
    <property type="project" value="InterPro"/>
</dbReference>
<dbReference type="PANTHER" id="PTHR47690:SF1">
    <property type="entry name" value="GLUCOKINASE"/>
    <property type="match status" value="1"/>
</dbReference>
<dbReference type="NCBIfam" id="TIGR00749">
    <property type="entry name" value="glk"/>
    <property type="match status" value="1"/>
</dbReference>
<dbReference type="GO" id="GO:0005829">
    <property type="term" value="C:cytosol"/>
    <property type="evidence" value="ECO:0007669"/>
    <property type="project" value="TreeGrafter"/>
</dbReference>
<dbReference type="Proteomes" id="UP000021315">
    <property type="component" value="Unassembled WGS sequence"/>
</dbReference>
<dbReference type="GO" id="GO:0004340">
    <property type="term" value="F:glucokinase activity"/>
    <property type="evidence" value="ECO:0007669"/>
    <property type="project" value="UniProtKB-UniRule"/>
</dbReference>
<dbReference type="GO" id="GO:0005524">
    <property type="term" value="F:ATP binding"/>
    <property type="evidence" value="ECO:0007669"/>
    <property type="project" value="UniProtKB-UniRule"/>
</dbReference>
<organism evidence="5 6">
    <name type="scientific">Candidatus Accumulibacter cognatus</name>
    <dbReference type="NCBI Taxonomy" id="2954383"/>
    <lineage>
        <taxon>Bacteria</taxon>
        <taxon>Pseudomonadati</taxon>
        <taxon>Pseudomonadota</taxon>
        <taxon>Betaproteobacteria</taxon>
        <taxon>Candidatus Accumulibacter</taxon>
    </lineage>
</organism>
<dbReference type="CDD" id="cd24008">
    <property type="entry name" value="ASKHA_NBD_GLK"/>
    <property type="match status" value="1"/>
</dbReference>
<dbReference type="InterPro" id="IPR003836">
    <property type="entry name" value="Glucokinase"/>
</dbReference>
<dbReference type="STRING" id="1453999.AW06_003282"/>
<keyword evidence="3" id="KW-0547">Nucleotide-binding</keyword>